<protein>
    <submittedName>
        <fullName evidence="1">von Willebrand factor A-like domain superfamily</fullName>
    </submittedName>
</protein>
<dbReference type="PANTHER" id="PTHR47763">
    <property type="entry name" value="ALPHA-PROTEIN KINASE VWKA"/>
    <property type="match status" value="1"/>
</dbReference>
<dbReference type="GO" id="GO:0004674">
    <property type="term" value="F:protein serine/threonine kinase activity"/>
    <property type="evidence" value="ECO:0007669"/>
    <property type="project" value="TreeGrafter"/>
</dbReference>
<keyword evidence="2" id="KW-1185">Reference proteome</keyword>
<proteinExistence type="predicted"/>
<dbReference type="InterPro" id="IPR036465">
    <property type="entry name" value="vWFA_dom_sf"/>
</dbReference>
<evidence type="ECO:0000313" key="2">
    <source>
        <dbReference type="Proteomes" id="UP001056384"/>
    </source>
</evidence>
<dbReference type="Proteomes" id="UP001056384">
    <property type="component" value="Chromosome 6"/>
</dbReference>
<organism evidence="1 2">
    <name type="scientific">Septoria linicola</name>
    <dbReference type="NCBI Taxonomy" id="215465"/>
    <lineage>
        <taxon>Eukaryota</taxon>
        <taxon>Fungi</taxon>
        <taxon>Dikarya</taxon>
        <taxon>Ascomycota</taxon>
        <taxon>Pezizomycotina</taxon>
        <taxon>Dothideomycetes</taxon>
        <taxon>Dothideomycetidae</taxon>
        <taxon>Mycosphaerellales</taxon>
        <taxon>Mycosphaerellaceae</taxon>
        <taxon>Septoria</taxon>
    </lineage>
</organism>
<dbReference type="SUPFAM" id="SSF53300">
    <property type="entry name" value="vWA-like"/>
    <property type="match status" value="1"/>
</dbReference>
<accession>A0A9Q9AZH4</accession>
<evidence type="ECO:0000313" key="1">
    <source>
        <dbReference type="EMBL" id="USW54868.1"/>
    </source>
</evidence>
<dbReference type="InterPro" id="IPR052969">
    <property type="entry name" value="Thr-specific_kinase-like"/>
</dbReference>
<dbReference type="GO" id="GO:0005737">
    <property type="term" value="C:cytoplasm"/>
    <property type="evidence" value="ECO:0007669"/>
    <property type="project" value="TreeGrafter"/>
</dbReference>
<reference evidence="1" key="1">
    <citation type="submission" date="2022-06" db="EMBL/GenBank/DDBJ databases">
        <title>Complete genome sequences of two strains of the flax pathogen Septoria linicola.</title>
        <authorList>
            <person name="Lapalu N."/>
            <person name="Simon A."/>
            <person name="Demenou B."/>
            <person name="Paumier D."/>
            <person name="Guillot M.-P."/>
            <person name="Gout L."/>
            <person name="Valade R."/>
        </authorList>
    </citation>
    <scope>NUCLEOTIDE SEQUENCE</scope>
    <source>
        <strain evidence="1">SE15195</strain>
    </source>
</reference>
<dbReference type="EMBL" id="CP099423">
    <property type="protein sequence ID" value="USW54868.1"/>
    <property type="molecule type" value="Genomic_DNA"/>
</dbReference>
<sequence>MPSLSSIVKRIAKGKSDVRPFEDNAPAAEEATPELSTAMEDAVINEQEYDLLFLVDATTSMGPYLAALNQALPQIIALSKLTNCFARIGILAYRDYDRLDGELLEWSGWLTVDAADPQPDLHAMARELQMHGGRSWPEAVKTGLARAYELMRTDAKTVIMLFADAPPHSGIDLRFKANAHERTALTAPGSYSGCGHIFSDWVKGSRQLRGPGKIAQVLCIIENNSSSWSGVFEYISAVTNGACIHLDMVTARNISQITVDVLLAWMGVKKDGATVKNENDPLLPQFIAVDNIYHRHRLPNITDERLTMGALETCLVKRAVPVQDLSKMYTSDLEYRSLVATELRHVIENDVTIMSLNPVFGSLWRKFCNDRSVEGRQAILDLFGSKIEAITDCGERASMKAWLEESYDYSADVLATIASEPAEEKFPCRGDDDDEDERPITDFTRDELLEVDRSCDWKVLKRLGRVLTRLTFIESAADMPAHIAATSDAEVPKIPLALAKKEHGRHFWNILLHIVVPGTKLGGRTAALLAALTLRLGVKPLEKPDIEQMLLWKNRWNNLDVPETWSNASAIPDSLGAGHDSPLSEHFDLLELNLPTTLHAKVTWKVEQTMMPFGRLVICNTCNYPRSVTIMAANGLCGICAHAAADPKAKNTSIQRGASVNDTETTNIAWYECNLAKCRAQYVIYSPEALNVKPKCYYCRFTSIAAPVVHCTKCLSKVIWPEEYRDGDMKDFACMGCETGRKTVVEVETTAEELRVDNGTDWLVVNESAQIAKLFAGLSLYKTAVAVSPLDTFAQNVAILPGLPEAESRLMLSGRVVQNTDALISELQSWVTKRRSEAGTCTLCFSDKRKND</sequence>
<name>A0A9Q9AZH4_9PEZI</name>
<dbReference type="AlphaFoldDB" id="A0A9Q9AZH4"/>
<gene>
    <name evidence="1" type="ORF">Slin15195_G081870</name>
</gene>
<dbReference type="Gene3D" id="3.40.50.410">
    <property type="entry name" value="von Willebrand factor, type A domain"/>
    <property type="match status" value="1"/>
</dbReference>
<dbReference type="CDD" id="cd00198">
    <property type="entry name" value="vWFA"/>
    <property type="match status" value="1"/>
</dbReference>
<dbReference type="PANTHER" id="PTHR47763:SF1">
    <property type="entry name" value="DUF659 DOMAIN-CONTAINING PROTEIN"/>
    <property type="match status" value="1"/>
</dbReference>